<sequence>MYTQLFKYTHSPVSGPSNKVLKLPRGVRNHSLPATARHNRTTGKTDVCIIIIIVIISSSIDIVLVIVIVIVIVTAVAAIIQIICINISTSSPINIINGTINIISVIIITVVIAPPPFVIPYFLAAGLSGAVASALTQPRNSHSFSVGVAKNSLVLSREWGNASL</sequence>
<evidence type="ECO:0000313" key="1">
    <source>
        <dbReference type="EMBL" id="OLP84422.1"/>
    </source>
</evidence>
<accession>A0A1Q9CNB8</accession>
<dbReference type="AlphaFoldDB" id="A0A1Q9CNB8"/>
<keyword evidence="2" id="KW-1185">Reference proteome</keyword>
<name>A0A1Q9CNB8_SYMMI</name>
<reference evidence="1 2" key="1">
    <citation type="submission" date="2016-02" db="EMBL/GenBank/DDBJ databases">
        <title>Genome analysis of coral dinoflagellate symbionts highlights evolutionary adaptations to a symbiotic lifestyle.</title>
        <authorList>
            <person name="Aranda M."/>
            <person name="Li Y."/>
            <person name="Liew Y.J."/>
            <person name="Baumgarten S."/>
            <person name="Simakov O."/>
            <person name="Wilson M."/>
            <person name="Piel J."/>
            <person name="Ashoor H."/>
            <person name="Bougouffa S."/>
            <person name="Bajic V.B."/>
            <person name="Ryu T."/>
            <person name="Ravasi T."/>
            <person name="Bayer T."/>
            <person name="Micklem G."/>
            <person name="Kim H."/>
            <person name="Bhak J."/>
            <person name="Lajeunesse T.C."/>
            <person name="Voolstra C.R."/>
        </authorList>
    </citation>
    <scope>NUCLEOTIDE SEQUENCE [LARGE SCALE GENOMIC DNA]</scope>
    <source>
        <strain evidence="1 2">CCMP2467</strain>
    </source>
</reference>
<gene>
    <name evidence="1" type="ORF">AK812_SmicGene34698</name>
</gene>
<comment type="caution">
    <text evidence="1">The sequence shown here is derived from an EMBL/GenBank/DDBJ whole genome shotgun (WGS) entry which is preliminary data.</text>
</comment>
<proteinExistence type="predicted"/>
<dbReference type="EMBL" id="LSRX01001043">
    <property type="protein sequence ID" value="OLP84422.1"/>
    <property type="molecule type" value="Genomic_DNA"/>
</dbReference>
<evidence type="ECO:0000313" key="2">
    <source>
        <dbReference type="Proteomes" id="UP000186817"/>
    </source>
</evidence>
<protein>
    <submittedName>
        <fullName evidence="1">Uncharacterized protein</fullName>
    </submittedName>
</protein>
<dbReference type="Proteomes" id="UP000186817">
    <property type="component" value="Unassembled WGS sequence"/>
</dbReference>
<organism evidence="1 2">
    <name type="scientific">Symbiodinium microadriaticum</name>
    <name type="common">Dinoflagellate</name>
    <name type="synonym">Zooxanthella microadriatica</name>
    <dbReference type="NCBI Taxonomy" id="2951"/>
    <lineage>
        <taxon>Eukaryota</taxon>
        <taxon>Sar</taxon>
        <taxon>Alveolata</taxon>
        <taxon>Dinophyceae</taxon>
        <taxon>Suessiales</taxon>
        <taxon>Symbiodiniaceae</taxon>
        <taxon>Symbiodinium</taxon>
    </lineage>
</organism>